<gene>
    <name evidence="6" type="ORF">AN964_13955</name>
</gene>
<comment type="caution">
    <text evidence="6">The sequence shown here is derived from an EMBL/GenBank/DDBJ whole genome shotgun (WGS) entry which is preliminary data.</text>
</comment>
<dbReference type="GO" id="GO:0005524">
    <property type="term" value="F:ATP binding"/>
    <property type="evidence" value="ECO:0007669"/>
    <property type="project" value="UniProtKB-UniRule"/>
</dbReference>
<dbReference type="Pfam" id="PF01580">
    <property type="entry name" value="FtsK_SpoIIIE"/>
    <property type="match status" value="1"/>
</dbReference>
<keyword evidence="7" id="KW-1185">Reference proteome</keyword>
<evidence type="ECO:0000256" key="3">
    <source>
        <dbReference type="ARBA" id="ARBA00022840"/>
    </source>
</evidence>
<keyword evidence="3 4" id="KW-0067">ATP-binding</keyword>
<name>A0A0Q3WYU5_9BACI</name>
<evidence type="ECO:0000256" key="2">
    <source>
        <dbReference type="ARBA" id="ARBA00022741"/>
    </source>
</evidence>
<feature type="domain" description="FtsK" evidence="5">
    <location>
        <begin position="132"/>
        <end position="313"/>
    </location>
</feature>
<dbReference type="GO" id="GO:0003677">
    <property type="term" value="F:DNA binding"/>
    <property type="evidence" value="ECO:0007669"/>
    <property type="project" value="InterPro"/>
</dbReference>
<sequence length="395" mass="45528">MQIKQYLYKQKMRNKLLDCFRSSGIYLTVKRGDRTIYIYPKIHAVVNKEKENCTEIKFTLLNGLDPSEVKKKMFVFQQYFGRSIDLKGDLKKYVLTIYHSALSTNLVYKFKELQPYLESIKFPIVVGQKKNSRYLVLDALELPHVIIQGVSGSGKSSAIRVILTTLIKTLRPEQLDIYCIDGKKAEFQLFKKVEHVQAVVHSNKHAKNILNHVCKIMSEREDLQETFDVPHIDDLPEEHKQKYILVAIDEMYEYMDDKAIQEKIIKIASKGRSVGIILLLSAQRFDADVIDTKARANFNIRISLRAVDRVNARLLGTDGAEKIKGDNFGRLILNYGDVEELQSPHLTYEKAKKLLNPFFVSKGNAKEVFEDTENKTESIVNKAIEKNDNKLDFFL</sequence>
<dbReference type="PANTHER" id="PTHR22683:SF41">
    <property type="entry name" value="DNA TRANSLOCASE FTSK"/>
    <property type="match status" value="1"/>
</dbReference>
<feature type="binding site" evidence="4">
    <location>
        <begin position="149"/>
        <end position="156"/>
    </location>
    <ligand>
        <name>ATP</name>
        <dbReference type="ChEBI" id="CHEBI:30616"/>
    </ligand>
</feature>
<dbReference type="STRING" id="157838.AN964_13955"/>
<dbReference type="Gene3D" id="3.40.50.300">
    <property type="entry name" value="P-loop containing nucleotide triphosphate hydrolases"/>
    <property type="match status" value="1"/>
</dbReference>
<dbReference type="EMBL" id="LJJC01000004">
    <property type="protein sequence ID" value="KQL54493.1"/>
    <property type="molecule type" value="Genomic_DNA"/>
</dbReference>
<dbReference type="InterPro" id="IPR027417">
    <property type="entry name" value="P-loop_NTPase"/>
</dbReference>
<evidence type="ECO:0000256" key="1">
    <source>
        <dbReference type="ARBA" id="ARBA00004141"/>
    </source>
</evidence>
<dbReference type="InterPro" id="IPR050206">
    <property type="entry name" value="FtsK/SpoIIIE/SftA"/>
</dbReference>
<evidence type="ECO:0000313" key="7">
    <source>
        <dbReference type="Proteomes" id="UP000051888"/>
    </source>
</evidence>
<dbReference type="Proteomes" id="UP000051888">
    <property type="component" value="Unassembled WGS sequence"/>
</dbReference>
<keyword evidence="2 4" id="KW-0547">Nucleotide-binding</keyword>
<dbReference type="InterPro" id="IPR002543">
    <property type="entry name" value="FtsK_dom"/>
</dbReference>
<reference evidence="6 7" key="1">
    <citation type="submission" date="2015-09" db="EMBL/GenBank/DDBJ databases">
        <title>Genome sequencing project for genomic taxonomy and phylogenomics of Bacillus-like bacteria.</title>
        <authorList>
            <person name="Liu B."/>
            <person name="Wang J."/>
            <person name="Zhu Y."/>
            <person name="Liu G."/>
            <person name="Chen Q."/>
            <person name="Chen Z."/>
            <person name="Lan J."/>
            <person name="Che J."/>
            <person name="Ge C."/>
            <person name="Shi H."/>
            <person name="Pan Z."/>
            <person name="Liu X."/>
        </authorList>
    </citation>
    <scope>NUCLEOTIDE SEQUENCE [LARGE SCALE GENOMIC DNA]</scope>
    <source>
        <strain evidence="6 7">LMG 18435</strain>
    </source>
</reference>
<dbReference type="PROSITE" id="PS50901">
    <property type="entry name" value="FTSK"/>
    <property type="match status" value="1"/>
</dbReference>
<evidence type="ECO:0000259" key="5">
    <source>
        <dbReference type="PROSITE" id="PS50901"/>
    </source>
</evidence>
<dbReference type="PATRIC" id="fig|157838.3.peg.3098"/>
<proteinExistence type="predicted"/>
<dbReference type="OrthoDB" id="9807790at2"/>
<comment type="subcellular location">
    <subcellularLocation>
        <location evidence="1">Membrane</location>
        <topology evidence="1">Multi-pass membrane protein</topology>
    </subcellularLocation>
</comment>
<organism evidence="6 7">
    <name type="scientific">Heyndrickxia shackletonii</name>
    <dbReference type="NCBI Taxonomy" id="157838"/>
    <lineage>
        <taxon>Bacteria</taxon>
        <taxon>Bacillati</taxon>
        <taxon>Bacillota</taxon>
        <taxon>Bacilli</taxon>
        <taxon>Bacillales</taxon>
        <taxon>Bacillaceae</taxon>
        <taxon>Heyndrickxia</taxon>
    </lineage>
</organism>
<dbReference type="GO" id="GO:0016020">
    <property type="term" value="C:membrane"/>
    <property type="evidence" value="ECO:0007669"/>
    <property type="project" value="UniProtKB-SubCell"/>
</dbReference>
<dbReference type="RefSeq" id="WP_055740264.1">
    <property type="nucleotide sequence ID" value="NZ_JAAIWL010000008.1"/>
</dbReference>
<evidence type="ECO:0000313" key="6">
    <source>
        <dbReference type="EMBL" id="KQL54493.1"/>
    </source>
</evidence>
<accession>A0A0Q3WYU5</accession>
<evidence type="ECO:0000256" key="4">
    <source>
        <dbReference type="PROSITE-ProRule" id="PRU00289"/>
    </source>
</evidence>
<dbReference type="SUPFAM" id="SSF52540">
    <property type="entry name" value="P-loop containing nucleoside triphosphate hydrolases"/>
    <property type="match status" value="1"/>
</dbReference>
<protein>
    <recommendedName>
        <fullName evidence="5">FtsK domain-containing protein</fullName>
    </recommendedName>
</protein>
<dbReference type="PANTHER" id="PTHR22683">
    <property type="entry name" value="SPORULATION PROTEIN RELATED"/>
    <property type="match status" value="1"/>
</dbReference>
<dbReference type="AlphaFoldDB" id="A0A0Q3WYU5"/>